<dbReference type="PANTHER" id="PTHR48063:SF112">
    <property type="entry name" value="RECEPTOR LIKE PROTEIN 30-LIKE"/>
    <property type="match status" value="1"/>
</dbReference>
<dbReference type="SMART" id="SM00365">
    <property type="entry name" value="LRR_SD22"/>
    <property type="match status" value="11"/>
</dbReference>
<evidence type="ECO:0000256" key="11">
    <source>
        <dbReference type="ARBA" id="ARBA00023180"/>
    </source>
</evidence>
<dbReference type="FunFam" id="3.80.10.10:FF:001347">
    <property type="entry name" value="LRR receptor-like serine/threonine-protein kinase GSO2"/>
    <property type="match status" value="1"/>
</dbReference>
<evidence type="ECO:0000256" key="9">
    <source>
        <dbReference type="ARBA" id="ARBA00023136"/>
    </source>
</evidence>
<dbReference type="SUPFAM" id="SSF52058">
    <property type="entry name" value="L domain-like"/>
    <property type="match status" value="2"/>
</dbReference>
<dbReference type="RefSeq" id="XP_039134375.1">
    <property type="nucleotide sequence ID" value="XM_039278441.1"/>
</dbReference>
<evidence type="ECO:0000256" key="10">
    <source>
        <dbReference type="ARBA" id="ARBA00023170"/>
    </source>
</evidence>
<feature type="chain" id="PRO_5044345352" evidence="12">
    <location>
        <begin position="24"/>
        <end position="1061"/>
    </location>
</feature>
<evidence type="ECO:0000256" key="8">
    <source>
        <dbReference type="ARBA" id="ARBA00022989"/>
    </source>
</evidence>
<evidence type="ECO:0000313" key="14">
    <source>
        <dbReference type="Proteomes" id="UP001515500"/>
    </source>
</evidence>
<evidence type="ECO:0000256" key="2">
    <source>
        <dbReference type="ARBA" id="ARBA00009592"/>
    </source>
</evidence>
<keyword evidence="5" id="KW-0812">Transmembrane</keyword>
<dbReference type="PRINTS" id="PR00019">
    <property type="entry name" value="LEURICHRPT"/>
</dbReference>
<reference evidence="15" key="1">
    <citation type="submission" date="2025-08" db="UniProtKB">
        <authorList>
            <consortium name="RefSeq"/>
        </authorList>
    </citation>
    <scope>IDENTIFICATION</scope>
</reference>
<keyword evidence="6 12" id="KW-0732">Signal</keyword>
<keyword evidence="10" id="KW-0675">Receptor</keyword>
<evidence type="ECO:0000313" key="15">
    <source>
        <dbReference type="RefSeq" id="XP_039134375.1"/>
    </source>
</evidence>
<dbReference type="Pfam" id="PF00560">
    <property type="entry name" value="LRR_1"/>
    <property type="match status" value="10"/>
</dbReference>
<dbReference type="SMART" id="SM00369">
    <property type="entry name" value="LRR_TYP"/>
    <property type="match status" value="10"/>
</dbReference>
<dbReference type="Gene3D" id="3.80.10.10">
    <property type="entry name" value="Ribonuclease Inhibitor"/>
    <property type="match status" value="5"/>
</dbReference>
<name>A0AB40C600_DIOCR</name>
<dbReference type="PROSITE" id="PS51450">
    <property type="entry name" value="LRR"/>
    <property type="match status" value="1"/>
</dbReference>
<dbReference type="AlphaFoldDB" id="A0AB40C600"/>
<dbReference type="PANTHER" id="PTHR48063">
    <property type="entry name" value="LRR RECEPTOR-LIKE KINASE"/>
    <property type="match status" value="1"/>
</dbReference>
<dbReference type="SUPFAM" id="SSF52047">
    <property type="entry name" value="RNI-like"/>
    <property type="match status" value="1"/>
</dbReference>
<dbReference type="InterPro" id="IPR001611">
    <property type="entry name" value="Leu-rich_rpt"/>
</dbReference>
<keyword evidence="14" id="KW-1185">Reference proteome</keyword>
<evidence type="ECO:0000256" key="6">
    <source>
        <dbReference type="ARBA" id="ARBA00022729"/>
    </source>
</evidence>
<evidence type="ECO:0000256" key="3">
    <source>
        <dbReference type="ARBA" id="ARBA00022475"/>
    </source>
</evidence>
<comment type="subcellular location">
    <subcellularLocation>
        <location evidence="1">Cell membrane</location>
        <topology evidence="1">Single-pass type I membrane protein</topology>
    </subcellularLocation>
</comment>
<dbReference type="FunFam" id="3.80.10.10:FF:000095">
    <property type="entry name" value="LRR receptor-like serine/threonine-protein kinase GSO1"/>
    <property type="match status" value="1"/>
</dbReference>
<dbReference type="InterPro" id="IPR046956">
    <property type="entry name" value="RLP23-like"/>
</dbReference>
<sequence>MPALLLYLLQLLLLLLTFQCTHDFPLCNAVALVLITEHPANCIENERMALLDFKKNIIDPNNNLYSWAGQDCCSWKGVNCDNQTGNIDRLELGWQISDQQYFNLRGEISLSLLHLQHLKHLDLSGNFFLGESIPSFLSQFKELRYLNLSGSYFAGHIPASFGNLSSLHTLDLSYNYGVHVDDPTHQWLSHLTSLQHLVVSGVTFGSNSSSSLFLALNKLPSIKEIRLSECELESVSLFIPHLNFSSLFILDISYNYINFSVSSLLFNLKSLQYLYLSNNHFNNIEHHYQWLSHLTSLQHFDMSYNTISNSSRTLFLALNKLPSIKEIHLTRCEFKSIPVSFPQLNFSSLSLLDLSYNNINFSGISWMFNLKSLQYLDLGHNELYPDSLFSPPDDHPFRQILIPAENIKQTNEISIPESIGSLCSLKTLDLSGLNINMTLIELGHVFSGCLMNSLAHLHLASVNLKGDIIAGWIWDIKNLKSLDLSDNSLSGSVPLSLAKLAQLEYMNLANNQLRGAISEAHFTQLEKLETLDISHNSLVFNVSSNWAPPFLLKEMRISSCSVGPKFPAWLQTQHKLHALDMSQTGISDTMPDWFWNLTSRHIVHLDVSNNQIQGIIPKSLHFINLEWIDLSSNRFYGPLPKIPGSRVMSINLSNNSFSGFIPHNIIDDSHQSYLQILLSMNKLNGTIPSSFCQIRRLILLDISTNQLSGELPDCWLNSSILTDLNVADNNLSGTIPNSLCYVPYLQSLQLSHNKLSGEFPVSLKNCSKLPGLDLSHNNFSGRIPNWVGENLSSLSVLILKSNSFTDHIPQEISQLKYLQILDLSNNNVSGPIPKSLGNLTTMQMTPKNTYWLPVFLAGPQSMLLNLNQREDEYKSNRLPYIKYIDLSNNNLSENIPEELASLYGLQSLNLSGNTLEGEIPDKLGRMQQLESLDLSRNKFLGNIPATLSNLTFLSLFNVSHNNLSGRIPSGNQFNTFRDPFIYIGNHLCGFPLSDNCTKEAVTSKEGPNDDKAEMDEDDDDILWLYIGSLTGFPVGSSIVWKGKEKLLAKQLREEFSSWSQM</sequence>
<keyword evidence="9" id="KW-0472">Membrane</keyword>
<dbReference type="Proteomes" id="UP001515500">
    <property type="component" value="Chromosome 11"/>
</dbReference>
<dbReference type="InterPro" id="IPR013210">
    <property type="entry name" value="LRR_N_plant-typ"/>
</dbReference>
<dbReference type="InterPro" id="IPR003591">
    <property type="entry name" value="Leu-rich_rpt_typical-subtyp"/>
</dbReference>
<evidence type="ECO:0000256" key="1">
    <source>
        <dbReference type="ARBA" id="ARBA00004251"/>
    </source>
</evidence>
<dbReference type="GeneID" id="120271765"/>
<protein>
    <submittedName>
        <fullName evidence="15">Receptor-like protein EIX2</fullName>
    </submittedName>
</protein>
<keyword evidence="11" id="KW-0325">Glycoprotein</keyword>
<dbReference type="Pfam" id="PF13855">
    <property type="entry name" value="LRR_8"/>
    <property type="match status" value="2"/>
</dbReference>
<evidence type="ECO:0000256" key="5">
    <source>
        <dbReference type="ARBA" id="ARBA00022692"/>
    </source>
</evidence>
<comment type="similarity">
    <text evidence="2">Belongs to the RLP family.</text>
</comment>
<keyword evidence="3" id="KW-1003">Cell membrane</keyword>
<dbReference type="Pfam" id="PF08263">
    <property type="entry name" value="LRRNT_2"/>
    <property type="match status" value="1"/>
</dbReference>
<keyword evidence="8" id="KW-1133">Transmembrane helix</keyword>
<dbReference type="InterPro" id="IPR032675">
    <property type="entry name" value="LRR_dom_sf"/>
</dbReference>
<evidence type="ECO:0000256" key="4">
    <source>
        <dbReference type="ARBA" id="ARBA00022614"/>
    </source>
</evidence>
<keyword evidence="7" id="KW-0677">Repeat</keyword>
<keyword evidence="4" id="KW-0433">Leucine-rich repeat</keyword>
<gene>
    <name evidence="15" type="primary">LOC120271765</name>
</gene>
<dbReference type="GO" id="GO:0005886">
    <property type="term" value="C:plasma membrane"/>
    <property type="evidence" value="ECO:0007669"/>
    <property type="project" value="UniProtKB-SubCell"/>
</dbReference>
<evidence type="ECO:0000256" key="12">
    <source>
        <dbReference type="SAM" id="SignalP"/>
    </source>
</evidence>
<evidence type="ECO:0000259" key="13">
    <source>
        <dbReference type="Pfam" id="PF08263"/>
    </source>
</evidence>
<feature type="signal peptide" evidence="12">
    <location>
        <begin position="1"/>
        <end position="23"/>
    </location>
</feature>
<feature type="domain" description="Leucine-rich repeat-containing N-terminal plant-type" evidence="13">
    <location>
        <begin position="45"/>
        <end position="81"/>
    </location>
</feature>
<proteinExistence type="inferred from homology"/>
<organism evidence="14 15">
    <name type="scientific">Dioscorea cayennensis subsp. rotundata</name>
    <name type="common">White Guinea yam</name>
    <name type="synonym">Dioscorea rotundata</name>
    <dbReference type="NCBI Taxonomy" id="55577"/>
    <lineage>
        <taxon>Eukaryota</taxon>
        <taxon>Viridiplantae</taxon>
        <taxon>Streptophyta</taxon>
        <taxon>Embryophyta</taxon>
        <taxon>Tracheophyta</taxon>
        <taxon>Spermatophyta</taxon>
        <taxon>Magnoliopsida</taxon>
        <taxon>Liliopsida</taxon>
        <taxon>Dioscoreales</taxon>
        <taxon>Dioscoreaceae</taxon>
        <taxon>Dioscorea</taxon>
    </lineage>
</organism>
<evidence type="ECO:0000256" key="7">
    <source>
        <dbReference type="ARBA" id="ARBA00022737"/>
    </source>
</evidence>
<accession>A0AB40C600</accession>
<dbReference type="FunFam" id="3.80.10.10:FF:000111">
    <property type="entry name" value="LRR receptor-like serine/threonine-protein kinase ERECTA"/>
    <property type="match status" value="1"/>
</dbReference>